<accession>A0A653BI36</accession>
<gene>
    <name evidence="8" type="ORF">CALMAC_LOCUS1162</name>
</gene>
<feature type="domain" description="Laminin N-terminal" evidence="7">
    <location>
        <begin position="32"/>
        <end position="229"/>
    </location>
</feature>
<evidence type="ECO:0000256" key="2">
    <source>
        <dbReference type="ARBA" id="ARBA00022737"/>
    </source>
</evidence>
<name>A0A653BI36_CALMS</name>
<dbReference type="PROSITE" id="PS51117">
    <property type="entry name" value="LAMININ_NTER"/>
    <property type="match status" value="1"/>
</dbReference>
<dbReference type="PANTHER" id="PTHR10574">
    <property type="entry name" value="NETRIN/LAMININ-RELATED"/>
    <property type="match status" value="1"/>
</dbReference>
<keyword evidence="2" id="KW-0677">Repeat</keyword>
<dbReference type="InterPro" id="IPR056863">
    <property type="entry name" value="LMN_ATRN_NET-like_EGF"/>
</dbReference>
<dbReference type="Pfam" id="PF24973">
    <property type="entry name" value="EGF_LMN_ATRN"/>
    <property type="match status" value="1"/>
</dbReference>
<dbReference type="PANTHER" id="PTHR10574:SF435">
    <property type="entry name" value="LAMININ SUBUNIT GAMMA-1"/>
    <property type="match status" value="1"/>
</dbReference>
<dbReference type="GO" id="GO:0009888">
    <property type="term" value="P:tissue development"/>
    <property type="evidence" value="ECO:0007669"/>
    <property type="project" value="TreeGrafter"/>
</dbReference>
<dbReference type="InterPro" id="IPR050440">
    <property type="entry name" value="Laminin/Netrin_ECM"/>
</dbReference>
<evidence type="ECO:0000256" key="4">
    <source>
        <dbReference type="ARBA" id="ARBA00023180"/>
    </source>
</evidence>
<keyword evidence="9" id="KW-1185">Reference proteome</keyword>
<dbReference type="InterPro" id="IPR008211">
    <property type="entry name" value="Laminin_N"/>
</dbReference>
<reference evidence="8 9" key="1">
    <citation type="submission" date="2019-01" db="EMBL/GenBank/DDBJ databases">
        <authorList>
            <person name="Sayadi A."/>
        </authorList>
    </citation>
    <scope>NUCLEOTIDE SEQUENCE [LARGE SCALE GENOMIC DNA]</scope>
</reference>
<sequence>MKAPVFVLFCFLCGIEIKNCQEADQTPVIGVRGTKCYDDFNRPQNAAFGLLMEATNTCGDQGPIEYCEQTGVTGTKLCDVCVAGQHDSRYLTDRHHQDNPTWWQKGLRHNICKDMVLVAATRKLLHIEKDNATCRDTYGLPDMTHTRHGEESRALCTSEYSDISPLRGGNVAFGTLEGRPSAYYFEATPELQIMITLDRLNTFGDEMFGDHQVLKSYFYAIADVAVGARCKCNGHATECIDSVAVDGSKRKICKCEHYTAGPDCNECLPFYNDAPWGRANATHAHQCKPASGRKMDGHDYAISRYL</sequence>
<evidence type="ECO:0000256" key="6">
    <source>
        <dbReference type="SAM" id="SignalP"/>
    </source>
</evidence>
<feature type="chain" id="PRO_5024831989" description="Laminin N-terminal domain-containing protein" evidence="6">
    <location>
        <begin position="21"/>
        <end position="306"/>
    </location>
</feature>
<dbReference type="GO" id="GO:0005604">
    <property type="term" value="C:basement membrane"/>
    <property type="evidence" value="ECO:0007669"/>
    <property type="project" value="TreeGrafter"/>
</dbReference>
<dbReference type="Gene3D" id="2.170.300.10">
    <property type="entry name" value="Tie2 ligand-binding domain superfamily"/>
    <property type="match status" value="1"/>
</dbReference>
<dbReference type="GO" id="GO:0009887">
    <property type="term" value="P:animal organ morphogenesis"/>
    <property type="evidence" value="ECO:0007669"/>
    <property type="project" value="TreeGrafter"/>
</dbReference>
<protein>
    <recommendedName>
        <fullName evidence="7">Laminin N-terminal domain-containing protein</fullName>
    </recommendedName>
</protein>
<evidence type="ECO:0000313" key="9">
    <source>
        <dbReference type="Proteomes" id="UP000410492"/>
    </source>
</evidence>
<keyword evidence="3" id="KW-1015">Disulfide bond</keyword>
<dbReference type="SMART" id="SM00136">
    <property type="entry name" value="LamNT"/>
    <property type="match status" value="1"/>
</dbReference>
<dbReference type="InterPro" id="IPR002049">
    <property type="entry name" value="LE_dom"/>
</dbReference>
<feature type="signal peptide" evidence="6">
    <location>
        <begin position="1"/>
        <end position="20"/>
    </location>
</feature>
<dbReference type="Proteomes" id="UP000410492">
    <property type="component" value="Unassembled WGS sequence"/>
</dbReference>
<dbReference type="GO" id="GO:0007411">
    <property type="term" value="P:axon guidance"/>
    <property type="evidence" value="ECO:0007669"/>
    <property type="project" value="TreeGrafter"/>
</dbReference>
<dbReference type="AlphaFoldDB" id="A0A653BI36"/>
<keyword evidence="1 6" id="KW-0732">Signal</keyword>
<evidence type="ECO:0000259" key="7">
    <source>
        <dbReference type="PROSITE" id="PS51117"/>
    </source>
</evidence>
<organism evidence="8 9">
    <name type="scientific">Callosobruchus maculatus</name>
    <name type="common">Southern cowpea weevil</name>
    <name type="synonym">Pulse bruchid</name>
    <dbReference type="NCBI Taxonomy" id="64391"/>
    <lineage>
        <taxon>Eukaryota</taxon>
        <taxon>Metazoa</taxon>
        <taxon>Ecdysozoa</taxon>
        <taxon>Arthropoda</taxon>
        <taxon>Hexapoda</taxon>
        <taxon>Insecta</taxon>
        <taxon>Pterygota</taxon>
        <taxon>Neoptera</taxon>
        <taxon>Endopterygota</taxon>
        <taxon>Coleoptera</taxon>
        <taxon>Polyphaga</taxon>
        <taxon>Cucujiformia</taxon>
        <taxon>Chrysomeloidea</taxon>
        <taxon>Chrysomelidae</taxon>
        <taxon>Bruchinae</taxon>
        <taxon>Bruchini</taxon>
        <taxon>Callosobruchus</taxon>
    </lineage>
</organism>
<dbReference type="CDD" id="cd00055">
    <property type="entry name" value="EGF_Lam"/>
    <property type="match status" value="1"/>
</dbReference>
<proteinExistence type="predicted"/>
<evidence type="ECO:0000256" key="5">
    <source>
        <dbReference type="ARBA" id="ARBA00023292"/>
    </source>
</evidence>
<dbReference type="SUPFAM" id="SSF57196">
    <property type="entry name" value="EGF/Laminin"/>
    <property type="match status" value="1"/>
</dbReference>
<dbReference type="OrthoDB" id="430826at2759"/>
<keyword evidence="4" id="KW-0325">Glycoprotein</keyword>
<evidence type="ECO:0000313" key="8">
    <source>
        <dbReference type="EMBL" id="VEN35191.1"/>
    </source>
</evidence>
<evidence type="ECO:0000256" key="1">
    <source>
        <dbReference type="ARBA" id="ARBA00022729"/>
    </source>
</evidence>
<dbReference type="Pfam" id="PF00055">
    <property type="entry name" value="Laminin_N"/>
    <property type="match status" value="2"/>
</dbReference>
<evidence type="ECO:0000256" key="3">
    <source>
        <dbReference type="ARBA" id="ARBA00023157"/>
    </source>
</evidence>
<dbReference type="EMBL" id="CAACVG010001326">
    <property type="protein sequence ID" value="VEN35191.1"/>
    <property type="molecule type" value="Genomic_DNA"/>
</dbReference>
<keyword evidence="5" id="KW-0424">Laminin EGF-like domain</keyword>
<dbReference type="Gene3D" id="2.60.120.260">
    <property type="entry name" value="Galactose-binding domain-like"/>
    <property type="match status" value="2"/>
</dbReference>